<evidence type="ECO:0000313" key="2">
    <source>
        <dbReference type="EMBL" id="PSL01587.1"/>
    </source>
</evidence>
<dbReference type="InterPro" id="IPR036291">
    <property type="entry name" value="NAD(P)-bd_dom_sf"/>
</dbReference>
<dbReference type="EMBL" id="PYGE01000013">
    <property type="protein sequence ID" value="PSL01587.1"/>
    <property type="molecule type" value="Genomic_DNA"/>
</dbReference>
<comment type="caution">
    <text evidence="2">The sequence shown here is derived from an EMBL/GenBank/DDBJ whole genome shotgun (WGS) entry which is preliminary data.</text>
</comment>
<dbReference type="InterPro" id="IPR016040">
    <property type="entry name" value="NAD(P)-bd_dom"/>
</dbReference>
<name>A0A2P8DWP8_9ACTN</name>
<gene>
    <name evidence="2" type="ORF">CLV30_11375</name>
</gene>
<accession>A0A2P8DWP8</accession>
<dbReference type="GO" id="GO:0016646">
    <property type="term" value="F:oxidoreductase activity, acting on the CH-NH group of donors, NAD or NADP as acceptor"/>
    <property type="evidence" value="ECO:0007669"/>
    <property type="project" value="TreeGrafter"/>
</dbReference>
<proteinExistence type="predicted"/>
<dbReference type="Gene3D" id="3.40.50.720">
    <property type="entry name" value="NAD(P)-binding Rossmann-like Domain"/>
    <property type="match status" value="1"/>
</dbReference>
<feature type="domain" description="NAD(P)-binding" evidence="1">
    <location>
        <begin position="25"/>
        <end position="217"/>
    </location>
</feature>
<dbReference type="AlphaFoldDB" id="A0A2P8DWP8"/>
<protein>
    <recommendedName>
        <fullName evidence="1">NAD(P)-binding domain-containing protein</fullName>
    </recommendedName>
</protein>
<dbReference type="Proteomes" id="UP000243528">
    <property type="component" value="Unassembled WGS sequence"/>
</dbReference>
<dbReference type="PANTHER" id="PTHR43355">
    <property type="entry name" value="FLAVIN REDUCTASE (NADPH)"/>
    <property type="match status" value="1"/>
</dbReference>
<keyword evidence="3" id="KW-1185">Reference proteome</keyword>
<evidence type="ECO:0000313" key="3">
    <source>
        <dbReference type="Proteomes" id="UP000243528"/>
    </source>
</evidence>
<reference evidence="2 3" key="1">
    <citation type="submission" date="2018-03" db="EMBL/GenBank/DDBJ databases">
        <title>Genomic Encyclopedia of Archaeal and Bacterial Type Strains, Phase II (KMG-II): from individual species to whole genera.</title>
        <authorList>
            <person name="Goeker M."/>
        </authorList>
    </citation>
    <scope>NUCLEOTIDE SEQUENCE [LARGE SCALE GENOMIC DNA]</scope>
    <source>
        <strain evidence="2 3">DSM 45211</strain>
    </source>
</reference>
<dbReference type="PANTHER" id="PTHR43355:SF2">
    <property type="entry name" value="FLAVIN REDUCTASE (NADPH)"/>
    <property type="match status" value="1"/>
</dbReference>
<organism evidence="2 3">
    <name type="scientific">Haloactinopolyspora alba</name>
    <dbReference type="NCBI Taxonomy" id="648780"/>
    <lineage>
        <taxon>Bacteria</taxon>
        <taxon>Bacillati</taxon>
        <taxon>Actinomycetota</taxon>
        <taxon>Actinomycetes</taxon>
        <taxon>Jiangellales</taxon>
        <taxon>Jiangellaceae</taxon>
        <taxon>Haloactinopolyspora</taxon>
    </lineage>
</organism>
<evidence type="ECO:0000259" key="1">
    <source>
        <dbReference type="Pfam" id="PF13460"/>
    </source>
</evidence>
<dbReference type="InterPro" id="IPR051606">
    <property type="entry name" value="Polyketide_Oxido-like"/>
</dbReference>
<dbReference type="Pfam" id="PF13460">
    <property type="entry name" value="NAD_binding_10"/>
    <property type="match status" value="1"/>
</dbReference>
<dbReference type="SUPFAM" id="SSF51735">
    <property type="entry name" value="NAD(P)-binding Rossmann-fold domains"/>
    <property type="match status" value="1"/>
</dbReference>
<sequence length="231" mass="24088">MNARATRNTGQINEGTTMMRFTVFGATGQVGRRVVAEALTRGHDVTAVARTSARTAELPRGARPRTGDASDAATVAQLGAGQDVVIGATRPPAGRERDLVSTAKALVGGLAGTGTRLLLVGGAATLTVPGDGGTTVLDDPAFLPVDYRDIALACAEQLEVCRGETTVDWAYLSPPAMLAPGARTGTYRVGGDELLVDDAGRSAISMEDLAVALLDEAERPRQHRQRFTVAY</sequence>